<feature type="compositionally biased region" description="Basic and acidic residues" evidence="1">
    <location>
        <begin position="191"/>
        <end position="201"/>
    </location>
</feature>
<organism evidence="2 3">
    <name type="scientific">Pseudomonas putida</name>
    <name type="common">Arthrobacter siderocapsulatus</name>
    <dbReference type="NCBI Taxonomy" id="303"/>
    <lineage>
        <taxon>Bacteria</taxon>
        <taxon>Pseudomonadati</taxon>
        <taxon>Pseudomonadota</taxon>
        <taxon>Gammaproteobacteria</taxon>
        <taxon>Pseudomonadales</taxon>
        <taxon>Pseudomonadaceae</taxon>
        <taxon>Pseudomonas</taxon>
    </lineage>
</organism>
<dbReference type="AlphaFoldDB" id="A0A6S5TM63"/>
<evidence type="ECO:0000313" key="2">
    <source>
        <dbReference type="EMBL" id="BBT40567.1"/>
    </source>
</evidence>
<dbReference type="Proteomes" id="UP000515680">
    <property type="component" value="Chromosome"/>
</dbReference>
<accession>A0A6S5TM63</accession>
<protein>
    <recommendedName>
        <fullName evidence="4">DUF883 domain-containing protein</fullName>
    </recommendedName>
</protein>
<proteinExistence type="predicted"/>
<reference evidence="2 3" key="1">
    <citation type="submission" date="2019-12" db="EMBL/GenBank/DDBJ databases">
        <title>complete genome sequences of Pseudomonas putida str. WP8-W18-CRE-01 isolated from wastewater treatment plant effluent.</title>
        <authorList>
            <person name="Sekizuka T."/>
            <person name="Itokawa K."/>
            <person name="Yatsu K."/>
            <person name="Inamine Y."/>
            <person name="Kuroda M."/>
        </authorList>
    </citation>
    <scope>NUCLEOTIDE SEQUENCE [LARGE SCALE GENOMIC DNA]</scope>
    <source>
        <strain evidence="2 3">WP8-W18-CRE-01</strain>
    </source>
</reference>
<evidence type="ECO:0000313" key="3">
    <source>
        <dbReference type="Proteomes" id="UP000515680"/>
    </source>
</evidence>
<dbReference type="EMBL" id="AP022227">
    <property type="protein sequence ID" value="BBT40567.1"/>
    <property type="molecule type" value="Genomic_DNA"/>
</dbReference>
<feature type="region of interest" description="Disordered" evidence="1">
    <location>
        <begin position="1"/>
        <end position="46"/>
    </location>
</feature>
<feature type="compositionally biased region" description="Polar residues" evidence="1">
    <location>
        <begin position="7"/>
        <end position="17"/>
    </location>
</feature>
<feature type="region of interest" description="Disordered" evidence="1">
    <location>
        <begin position="135"/>
        <end position="201"/>
    </location>
</feature>
<sequence length="201" mass="21287">MMEKNDPSATSRPGSTQDHLHAIADEAGALLDDAKTQGTHQYEQYRDRAAEQLDALKEGARSAASELEGHDSLGLSHYLNEAAACIGSFAEQVRHESAESLLQRGAQLARDNPALFLAGSVAVGFALSRFASASNRHATAEPPQPTTHARPEPDHTLPAVPDRASDVSTHKPYTPVDPVGLGAGRPVSDSPLDRDPLKGGE</sequence>
<evidence type="ECO:0000256" key="1">
    <source>
        <dbReference type="SAM" id="MobiDB-lite"/>
    </source>
</evidence>
<evidence type="ECO:0008006" key="4">
    <source>
        <dbReference type="Google" id="ProtNLM"/>
    </source>
</evidence>
<gene>
    <name evidence="2" type="ORF">WP8W18C01_29080</name>
</gene>
<name>A0A6S5TM63_PSEPU</name>